<protein>
    <submittedName>
        <fullName evidence="8">DMT family transporter</fullName>
    </submittedName>
</protein>
<evidence type="ECO:0000256" key="4">
    <source>
        <dbReference type="ARBA" id="ARBA00022989"/>
    </source>
</evidence>
<comment type="caution">
    <text evidence="8">The sequence shown here is derived from an EMBL/GenBank/DDBJ whole genome shotgun (WGS) entry which is preliminary data.</text>
</comment>
<dbReference type="SUPFAM" id="SSF103481">
    <property type="entry name" value="Multidrug resistance efflux transporter EmrE"/>
    <property type="match status" value="1"/>
</dbReference>
<feature type="transmembrane region" description="Helical" evidence="6">
    <location>
        <begin position="223"/>
        <end position="247"/>
    </location>
</feature>
<evidence type="ECO:0000256" key="6">
    <source>
        <dbReference type="SAM" id="Phobius"/>
    </source>
</evidence>
<evidence type="ECO:0000313" key="9">
    <source>
        <dbReference type="Proteomes" id="UP000778523"/>
    </source>
</evidence>
<reference evidence="8 9" key="1">
    <citation type="submission" date="2020-06" db="EMBL/GenBank/DDBJ databases">
        <title>Draft genome of Uliginosibacterium sp. IMCC34675.</title>
        <authorList>
            <person name="Song J."/>
        </authorList>
    </citation>
    <scope>NUCLEOTIDE SEQUENCE [LARGE SCALE GENOMIC DNA]</scope>
    <source>
        <strain evidence="8 9">IMCC34675</strain>
    </source>
</reference>
<evidence type="ECO:0000313" key="8">
    <source>
        <dbReference type="EMBL" id="NSL55893.1"/>
    </source>
</evidence>
<evidence type="ECO:0000256" key="3">
    <source>
        <dbReference type="ARBA" id="ARBA00022692"/>
    </source>
</evidence>
<dbReference type="RefSeq" id="WP_170022270.1">
    <property type="nucleotide sequence ID" value="NZ_JABCSC020000003.1"/>
</dbReference>
<feature type="transmembrane region" description="Helical" evidence="6">
    <location>
        <begin position="47"/>
        <end position="66"/>
    </location>
</feature>
<feature type="transmembrane region" description="Helical" evidence="6">
    <location>
        <begin position="286"/>
        <end position="307"/>
    </location>
</feature>
<feature type="transmembrane region" description="Helical" evidence="6">
    <location>
        <begin position="259"/>
        <end position="280"/>
    </location>
</feature>
<dbReference type="Proteomes" id="UP000778523">
    <property type="component" value="Unassembled WGS sequence"/>
</dbReference>
<dbReference type="InterPro" id="IPR000620">
    <property type="entry name" value="EamA_dom"/>
</dbReference>
<organism evidence="8 9">
    <name type="scientific">Uliginosibacterium aquaticum</name>
    <dbReference type="NCBI Taxonomy" id="2731212"/>
    <lineage>
        <taxon>Bacteria</taxon>
        <taxon>Pseudomonadati</taxon>
        <taxon>Pseudomonadota</taxon>
        <taxon>Betaproteobacteria</taxon>
        <taxon>Rhodocyclales</taxon>
        <taxon>Zoogloeaceae</taxon>
        <taxon>Uliginosibacterium</taxon>
    </lineage>
</organism>
<keyword evidence="9" id="KW-1185">Reference proteome</keyword>
<name>A0ABX2IGN3_9RHOO</name>
<dbReference type="PANTHER" id="PTHR42920:SF14">
    <property type="entry name" value="TRANSPORTER, DRUG_METABOLITE EXPORTER FAMILY"/>
    <property type="match status" value="1"/>
</dbReference>
<feature type="domain" description="EamA" evidence="7">
    <location>
        <begin position="13"/>
        <end position="147"/>
    </location>
</feature>
<sequence length="321" mass="33489">MSAFPLRLSPAAWGGLALLTATVMWGAAFPVSKAVLADMDPISMSLWRYGIAAPIFMALLAWREGAAAWRLEGQGWKLLGLGTLGFAGFNLLMFYAVGMSRPEFGAIVMALQPLIAVLIQWARSGQRPAARSFVALALAVVGVLLLTTDGHPARLTEHAALLPTLMMIAGGMCWVLYSMGAAAFPHWSPLRYTALSSSGGALGLVAFWLLAGVFGALRLPSAAALPALAPALLFLVLLAAVLAVLCWNQGMRQIGAQRGLLFINVVPLTALLIGVLRGHALGNGELIGAALVLVSLVLNQLGGQAGAKPSSILRPALATPK</sequence>
<keyword evidence="3 6" id="KW-0812">Transmembrane</keyword>
<evidence type="ECO:0000256" key="5">
    <source>
        <dbReference type="ARBA" id="ARBA00023136"/>
    </source>
</evidence>
<dbReference type="Pfam" id="PF00892">
    <property type="entry name" value="EamA"/>
    <property type="match status" value="2"/>
</dbReference>
<feature type="transmembrane region" description="Helical" evidence="6">
    <location>
        <begin position="78"/>
        <end position="98"/>
    </location>
</feature>
<keyword evidence="2" id="KW-1003">Cell membrane</keyword>
<dbReference type="InterPro" id="IPR037185">
    <property type="entry name" value="EmrE-like"/>
</dbReference>
<feature type="transmembrane region" description="Helical" evidence="6">
    <location>
        <begin position="104"/>
        <end position="122"/>
    </location>
</feature>
<feature type="transmembrane region" description="Helical" evidence="6">
    <location>
        <begin position="160"/>
        <end position="180"/>
    </location>
</feature>
<evidence type="ECO:0000256" key="1">
    <source>
        <dbReference type="ARBA" id="ARBA00004651"/>
    </source>
</evidence>
<dbReference type="PANTHER" id="PTHR42920">
    <property type="entry name" value="OS03G0707200 PROTEIN-RELATED"/>
    <property type="match status" value="1"/>
</dbReference>
<feature type="transmembrane region" description="Helical" evidence="6">
    <location>
        <begin position="129"/>
        <end position="148"/>
    </location>
</feature>
<dbReference type="InterPro" id="IPR051258">
    <property type="entry name" value="Diverse_Substrate_Transporter"/>
</dbReference>
<gene>
    <name evidence="8" type="ORF">HJ583_012710</name>
</gene>
<feature type="transmembrane region" description="Helical" evidence="6">
    <location>
        <begin position="192"/>
        <end position="217"/>
    </location>
</feature>
<keyword evidence="5 6" id="KW-0472">Membrane</keyword>
<dbReference type="EMBL" id="JABCSC020000003">
    <property type="protein sequence ID" value="NSL55893.1"/>
    <property type="molecule type" value="Genomic_DNA"/>
</dbReference>
<feature type="domain" description="EamA" evidence="7">
    <location>
        <begin position="165"/>
        <end position="298"/>
    </location>
</feature>
<comment type="subcellular location">
    <subcellularLocation>
        <location evidence="1">Cell membrane</location>
        <topology evidence="1">Multi-pass membrane protein</topology>
    </subcellularLocation>
</comment>
<proteinExistence type="predicted"/>
<evidence type="ECO:0000259" key="7">
    <source>
        <dbReference type="Pfam" id="PF00892"/>
    </source>
</evidence>
<keyword evidence="4 6" id="KW-1133">Transmembrane helix</keyword>
<accession>A0ABX2IGN3</accession>
<evidence type="ECO:0000256" key="2">
    <source>
        <dbReference type="ARBA" id="ARBA00022475"/>
    </source>
</evidence>